<dbReference type="Proteomes" id="UP001597525">
    <property type="component" value="Unassembled WGS sequence"/>
</dbReference>
<dbReference type="RefSeq" id="WP_320182492.1">
    <property type="nucleotide sequence ID" value="NZ_CP138332.1"/>
</dbReference>
<keyword evidence="2 5" id="KW-0238">DNA-binding</keyword>
<dbReference type="EMBL" id="JBHUPB010000004">
    <property type="protein sequence ID" value="MFD2966792.1"/>
    <property type="molecule type" value="Genomic_DNA"/>
</dbReference>
<dbReference type="SMART" id="SM00354">
    <property type="entry name" value="HTH_LACI"/>
    <property type="match status" value="1"/>
</dbReference>
<dbReference type="SUPFAM" id="SSF47413">
    <property type="entry name" value="lambda repressor-like DNA-binding domains"/>
    <property type="match status" value="1"/>
</dbReference>
<dbReference type="InterPro" id="IPR028082">
    <property type="entry name" value="Peripla_BP_I"/>
</dbReference>
<dbReference type="InterPro" id="IPR025997">
    <property type="entry name" value="SBP_2_dom"/>
</dbReference>
<dbReference type="Pfam" id="PF13407">
    <property type="entry name" value="Peripla_BP_4"/>
    <property type="match status" value="1"/>
</dbReference>
<dbReference type="Gene3D" id="1.10.260.40">
    <property type="entry name" value="lambda repressor-like DNA-binding domains"/>
    <property type="match status" value="1"/>
</dbReference>
<keyword evidence="1" id="KW-0805">Transcription regulation</keyword>
<name>A0ABW6BC02_9SPHI</name>
<keyword evidence="6" id="KW-1185">Reference proteome</keyword>
<evidence type="ECO:0000256" key="3">
    <source>
        <dbReference type="ARBA" id="ARBA00023163"/>
    </source>
</evidence>
<dbReference type="PANTHER" id="PTHR30146">
    <property type="entry name" value="LACI-RELATED TRANSCRIPTIONAL REPRESSOR"/>
    <property type="match status" value="1"/>
</dbReference>
<dbReference type="CDD" id="cd06307">
    <property type="entry name" value="PBP1_sugar_binding"/>
    <property type="match status" value="1"/>
</dbReference>
<accession>A0ABW6BC02</accession>
<organism evidence="5 6">
    <name type="scientific">Sphingobacterium bambusae</name>
    <dbReference type="NCBI Taxonomy" id="662858"/>
    <lineage>
        <taxon>Bacteria</taxon>
        <taxon>Pseudomonadati</taxon>
        <taxon>Bacteroidota</taxon>
        <taxon>Sphingobacteriia</taxon>
        <taxon>Sphingobacteriales</taxon>
        <taxon>Sphingobacteriaceae</taxon>
        <taxon>Sphingobacterium</taxon>
    </lineage>
</organism>
<proteinExistence type="predicted"/>
<evidence type="ECO:0000259" key="4">
    <source>
        <dbReference type="PROSITE" id="PS50932"/>
    </source>
</evidence>
<dbReference type="GO" id="GO:0003677">
    <property type="term" value="F:DNA binding"/>
    <property type="evidence" value="ECO:0007669"/>
    <property type="project" value="UniProtKB-KW"/>
</dbReference>
<dbReference type="Gene3D" id="3.40.50.2300">
    <property type="match status" value="2"/>
</dbReference>
<dbReference type="PANTHER" id="PTHR30146:SF144">
    <property type="entry name" value="LACI-FAMILY TRANSCRIPTION REGULATOR"/>
    <property type="match status" value="1"/>
</dbReference>
<dbReference type="InterPro" id="IPR000843">
    <property type="entry name" value="HTH_LacI"/>
</dbReference>
<dbReference type="PROSITE" id="PS00356">
    <property type="entry name" value="HTH_LACI_1"/>
    <property type="match status" value="1"/>
</dbReference>
<dbReference type="InterPro" id="IPR010982">
    <property type="entry name" value="Lambda_DNA-bd_dom_sf"/>
</dbReference>
<feature type="domain" description="HTH lacI-type" evidence="4">
    <location>
        <begin position="14"/>
        <end position="68"/>
    </location>
</feature>
<reference evidence="6" key="1">
    <citation type="journal article" date="2019" name="Int. J. Syst. Evol. Microbiol.">
        <title>The Global Catalogue of Microorganisms (GCM) 10K type strain sequencing project: providing services to taxonomists for standard genome sequencing and annotation.</title>
        <authorList>
            <consortium name="The Broad Institute Genomics Platform"/>
            <consortium name="The Broad Institute Genome Sequencing Center for Infectious Disease"/>
            <person name="Wu L."/>
            <person name="Ma J."/>
        </authorList>
    </citation>
    <scope>NUCLEOTIDE SEQUENCE [LARGE SCALE GENOMIC DNA]</scope>
    <source>
        <strain evidence="6">KCTC 22814</strain>
    </source>
</reference>
<keyword evidence="3" id="KW-0804">Transcription</keyword>
<dbReference type="CDD" id="cd01392">
    <property type="entry name" value="HTH_LacI"/>
    <property type="match status" value="1"/>
</dbReference>
<evidence type="ECO:0000313" key="5">
    <source>
        <dbReference type="EMBL" id="MFD2966792.1"/>
    </source>
</evidence>
<evidence type="ECO:0000256" key="1">
    <source>
        <dbReference type="ARBA" id="ARBA00023015"/>
    </source>
</evidence>
<evidence type="ECO:0000313" key="6">
    <source>
        <dbReference type="Proteomes" id="UP001597525"/>
    </source>
</evidence>
<sequence>MYYYMDEGQERSLVGVKEIARRAGVSIATVDRVLHDRTGVSQATKTKILAIIKELDYQPNIFARRLSSNKKMRIAVLIPSASEASAFWELPLQGVRNAAQEVAQYGIVVQEFLFDQDDAATFDVQAGNVLEGRFDAVILAPMFVDRAEAFLDACDRTRIPYVLINSDMPERETRCYYGPDLYQSGKMAGHLLRYLAPEGDILLINISKEMDAHHHLLRKEEGLRAYFSINRLERSIHKVDIRDTAYSAIAAALDDLLKEEAQIQAIFVTNSRVASVARYLEEHDLAHKILIGYDFIPENVRYLEHDVIDFLICQKPAEQGYRAINALYNKLIYGVDMKQLNYMPIDLLTKENLKGYQN</sequence>
<gene>
    <name evidence="5" type="ORF">ACFS7Y_05315</name>
</gene>
<dbReference type="PROSITE" id="PS50932">
    <property type="entry name" value="HTH_LACI_2"/>
    <property type="match status" value="1"/>
</dbReference>
<comment type="caution">
    <text evidence="5">The sequence shown here is derived from an EMBL/GenBank/DDBJ whole genome shotgun (WGS) entry which is preliminary data.</text>
</comment>
<dbReference type="Pfam" id="PF00356">
    <property type="entry name" value="LacI"/>
    <property type="match status" value="1"/>
</dbReference>
<protein>
    <submittedName>
        <fullName evidence="5">LacI family DNA-binding transcriptional regulator</fullName>
    </submittedName>
</protein>
<dbReference type="SUPFAM" id="SSF53822">
    <property type="entry name" value="Periplasmic binding protein-like I"/>
    <property type="match status" value="1"/>
</dbReference>
<evidence type="ECO:0000256" key="2">
    <source>
        <dbReference type="ARBA" id="ARBA00023125"/>
    </source>
</evidence>